<sequence length="202" mass="23138">MDGLQSWANLELKRRNEEDTHEGFTKKSIKCFMCEGPHMIRDCPKWNFLNAMVSQDEGEEEEMRVSSMRLLNSLKAKDEMEKAPNEDNTKGSGLMFVEIKVDGVDIKAFIDTGASHNFISEEEATKMGITYTKGWDWMKAVTSSLQLGGWENIVDLTVVPMDDYRMVLGMEFVDKAKPFSFGKDQTMHITKWSTIHIVPLER</sequence>
<organism evidence="1 2">
    <name type="scientific">Lithospermum erythrorhizon</name>
    <name type="common">Purple gromwell</name>
    <name type="synonym">Lithospermum officinale var. erythrorhizon</name>
    <dbReference type="NCBI Taxonomy" id="34254"/>
    <lineage>
        <taxon>Eukaryota</taxon>
        <taxon>Viridiplantae</taxon>
        <taxon>Streptophyta</taxon>
        <taxon>Embryophyta</taxon>
        <taxon>Tracheophyta</taxon>
        <taxon>Spermatophyta</taxon>
        <taxon>Magnoliopsida</taxon>
        <taxon>eudicotyledons</taxon>
        <taxon>Gunneridae</taxon>
        <taxon>Pentapetalae</taxon>
        <taxon>asterids</taxon>
        <taxon>lamiids</taxon>
        <taxon>Boraginales</taxon>
        <taxon>Boraginaceae</taxon>
        <taxon>Boraginoideae</taxon>
        <taxon>Lithospermeae</taxon>
        <taxon>Lithospermum</taxon>
    </lineage>
</organism>
<dbReference type="SUPFAM" id="SSF50630">
    <property type="entry name" value="Acid proteases"/>
    <property type="match status" value="1"/>
</dbReference>
<evidence type="ECO:0000313" key="2">
    <source>
        <dbReference type="Proteomes" id="UP001454036"/>
    </source>
</evidence>
<dbReference type="EMBL" id="BAABME010008957">
    <property type="protein sequence ID" value="GAA0174194.1"/>
    <property type="molecule type" value="Genomic_DNA"/>
</dbReference>
<evidence type="ECO:0000313" key="1">
    <source>
        <dbReference type="EMBL" id="GAA0174194.1"/>
    </source>
</evidence>
<dbReference type="CDD" id="cd00303">
    <property type="entry name" value="retropepsin_like"/>
    <property type="match status" value="1"/>
</dbReference>
<dbReference type="InterPro" id="IPR021109">
    <property type="entry name" value="Peptidase_aspartic_dom_sf"/>
</dbReference>
<dbReference type="PANTHER" id="PTHR12917">
    <property type="entry name" value="ASPARTYL PROTEASE DDI-RELATED"/>
    <property type="match status" value="1"/>
</dbReference>
<dbReference type="Gene3D" id="2.40.70.10">
    <property type="entry name" value="Acid Proteases"/>
    <property type="match status" value="1"/>
</dbReference>
<dbReference type="PANTHER" id="PTHR12917:SF18">
    <property type="entry name" value="DNA DAMAGE-INDUCIBLE PROTEIN 1-LIKE"/>
    <property type="match status" value="1"/>
</dbReference>
<dbReference type="Proteomes" id="UP001454036">
    <property type="component" value="Unassembled WGS sequence"/>
</dbReference>
<keyword evidence="2" id="KW-1185">Reference proteome</keyword>
<dbReference type="AlphaFoldDB" id="A0AAV3RCQ3"/>
<accession>A0AAV3RCQ3</accession>
<proteinExistence type="predicted"/>
<gene>
    <name evidence="1" type="ORF">LIER_27636</name>
</gene>
<dbReference type="Pfam" id="PF13975">
    <property type="entry name" value="gag-asp_proteas"/>
    <property type="match status" value="1"/>
</dbReference>
<reference evidence="1 2" key="1">
    <citation type="submission" date="2024-01" db="EMBL/GenBank/DDBJ databases">
        <title>The complete chloroplast genome sequence of Lithospermum erythrorhizon: insights into the phylogenetic relationship among Boraginaceae species and the maternal lineages of purple gromwells.</title>
        <authorList>
            <person name="Okada T."/>
            <person name="Watanabe K."/>
        </authorList>
    </citation>
    <scope>NUCLEOTIDE SEQUENCE [LARGE SCALE GENOMIC DNA]</scope>
</reference>
<comment type="caution">
    <text evidence="1">The sequence shown here is derived from an EMBL/GenBank/DDBJ whole genome shotgun (WGS) entry which is preliminary data.</text>
</comment>
<protein>
    <submittedName>
        <fullName evidence="1">Uncharacterized protein</fullName>
    </submittedName>
</protein>
<name>A0AAV3RCQ3_LITER</name>